<keyword evidence="7 11" id="KW-1133">Transmembrane helix</keyword>
<feature type="coiled-coil region" evidence="9">
    <location>
        <begin position="349"/>
        <end position="383"/>
    </location>
</feature>
<feature type="transmembrane region" description="Helical" evidence="11">
    <location>
        <begin position="546"/>
        <end position="566"/>
    </location>
</feature>
<feature type="transmembrane region" description="Helical" evidence="11">
    <location>
        <begin position="402"/>
        <end position="424"/>
    </location>
</feature>
<sequence>MNGEFKWGAAPEVPMTQAEETAMKVEAEKRKKEAKLASAKGGKDNTSSQSQTGPQPVDTPTSLNSEPKTVNVQTSYLSSPDELETKQAENDHIFQNAVLGEDVLEEANRQDETSSHSINPSTSPSISPARSSSVFSTTSNSDGPTLQDVSLTIRKGSLTMIVGEVGSGKSSLGSAIVGDIERLSGSVKVDGKMTYCPQTPWIVNNTVRGNIVFSAEFDEERYWNTIRVCALEPDFKIFAAGDETAIGEKGVNMSGGQKARIQLARSIYSDKDIIILDDPLSAVDAHVGRYLMDECISGVLKGKTVILMTNQLQFLDRADKVICLENGRIIAQGTYEEIREQGVNFDEFIITTDKKADKKKQKAKEAKKEEETDENNAKQILTEEEQTTGGIKFSSYVKYMRTLMPLGLVLLFLLFVVGVEALNPVSSWWLGKIGSVTAFTNISFWWKIAIYGFLTIASFLLLIIRGFFSAAGVGRSARINHDRLLNNVMDCPSSFFDTTPLGRILNRFTGDIPQVDQFLVNRILQVISLWVTMTGQIVIIGVDTPWFLAIGIPVLFLYWLLLQFYARVSRNLQRLESIARSPVLSHFNETITGAGLTTIRSYGREAEWKTKFEILNDEMTVPFMLFREGQKWASLYAAVISTVLYGGVMLIGWFFMDTSMLSVALMSSMTFTSMGQHLITMTVELESNMTSFERVDFYSSNLPQEAKGHELEVAENWPERGDVTFDKVRFKYRPGLPFVLKGVDFDIHGGEKIGVCGRTGAGKSSLLFALFRLVELDPKHAPRMIDMKTGFMVDPDPNEEPNSGRILIDGVDISKLDIHRVRRSIGIIPQDPTLFTGTIRYNMDIAGKVSDDRIWEVLEMIEMRDIVAGLPLGLDSQVAEGGSNFSAGQRQLLLIFRARKPLDRERQGSTLLRVASNLNNCRVVVMDEATANVDVETDAKIQRTIREQFREQTVIVIAHRLNTIMDSTRIMVMDQGYLSEFDTPDNLKANPDSAFNALIQSLHQ</sequence>
<dbReference type="CDD" id="cd03244">
    <property type="entry name" value="ABCC_MRP_domain2"/>
    <property type="match status" value="1"/>
</dbReference>
<feature type="compositionally biased region" description="Polar residues" evidence="10">
    <location>
        <begin position="44"/>
        <end position="78"/>
    </location>
</feature>
<keyword evidence="6" id="KW-0067">ATP-binding</keyword>
<dbReference type="EMBL" id="JARBJD010000082">
    <property type="protein sequence ID" value="KAK2954099.1"/>
    <property type="molecule type" value="Genomic_DNA"/>
</dbReference>
<comment type="subcellular location">
    <subcellularLocation>
        <location evidence="1">Membrane</location>
        <topology evidence="1">Multi-pass membrane protein</topology>
    </subcellularLocation>
</comment>
<feature type="region of interest" description="Disordered" evidence="10">
    <location>
        <begin position="1"/>
        <end position="84"/>
    </location>
</feature>
<feature type="domain" description="ABC transporter" evidence="12">
    <location>
        <begin position="723"/>
        <end position="1000"/>
    </location>
</feature>
<feature type="domain" description="ABC transporter" evidence="12">
    <location>
        <begin position="129"/>
        <end position="351"/>
    </location>
</feature>
<evidence type="ECO:0000256" key="5">
    <source>
        <dbReference type="ARBA" id="ARBA00022741"/>
    </source>
</evidence>
<evidence type="ECO:0000313" key="14">
    <source>
        <dbReference type="EMBL" id="KAK2954099.1"/>
    </source>
</evidence>
<keyword evidence="8 11" id="KW-0472">Membrane</keyword>
<name>A0ABQ9XSE0_9EUKA</name>
<evidence type="ECO:0000256" key="11">
    <source>
        <dbReference type="SAM" id="Phobius"/>
    </source>
</evidence>
<dbReference type="InterPro" id="IPR011527">
    <property type="entry name" value="ABC1_TM_dom"/>
</dbReference>
<dbReference type="PROSITE" id="PS50893">
    <property type="entry name" value="ABC_TRANSPORTER_2"/>
    <property type="match status" value="2"/>
</dbReference>
<dbReference type="PROSITE" id="PS50929">
    <property type="entry name" value="ABC_TM1F"/>
    <property type="match status" value="1"/>
</dbReference>
<keyword evidence="4 11" id="KW-0812">Transmembrane</keyword>
<feature type="region of interest" description="Disordered" evidence="10">
    <location>
        <begin position="107"/>
        <end position="148"/>
    </location>
</feature>
<dbReference type="PROSITE" id="PS00211">
    <property type="entry name" value="ABC_TRANSPORTER_1"/>
    <property type="match status" value="1"/>
</dbReference>
<dbReference type="Gene3D" id="1.20.1560.10">
    <property type="entry name" value="ABC transporter type 1, transmembrane domain"/>
    <property type="match status" value="1"/>
</dbReference>
<dbReference type="InterPro" id="IPR027417">
    <property type="entry name" value="P-loop_NTPase"/>
</dbReference>
<keyword evidence="3" id="KW-0813">Transport</keyword>
<dbReference type="SUPFAM" id="SSF90123">
    <property type="entry name" value="ABC transporter transmembrane region"/>
    <property type="match status" value="1"/>
</dbReference>
<comment type="caution">
    <text evidence="14">The sequence shown here is derived from an EMBL/GenBank/DDBJ whole genome shotgun (WGS) entry which is preliminary data.</text>
</comment>
<gene>
    <name evidence="14" type="ORF">BLNAU_10916</name>
</gene>
<organism evidence="14 15">
    <name type="scientific">Blattamonas nauphoetae</name>
    <dbReference type="NCBI Taxonomy" id="2049346"/>
    <lineage>
        <taxon>Eukaryota</taxon>
        <taxon>Metamonada</taxon>
        <taxon>Preaxostyla</taxon>
        <taxon>Oxymonadida</taxon>
        <taxon>Blattamonas</taxon>
    </lineage>
</organism>
<evidence type="ECO:0000256" key="2">
    <source>
        <dbReference type="ARBA" id="ARBA00009726"/>
    </source>
</evidence>
<keyword evidence="5" id="KW-0547">Nucleotide-binding</keyword>
<dbReference type="Pfam" id="PF00664">
    <property type="entry name" value="ABC_membrane"/>
    <property type="match status" value="1"/>
</dbReference>
<dbReference type="CDD" id="cd03250">
    <property type="entry name" value="ABCC_MRP_domain1"/>
    <property type="match status" value="1"/>
</dbReference>
<feature type="transmembrane region" description="Helical" evidence="11">
    <location>
        <begin position="523"/>
        <end position="540"/>
    </location>
</feature>
<dbReference type="InterPro" id="IPR050173">
    <property type="entry name" value="ABC_transporter_C-like"/>
</dbReference>
<evidence type="ECO:0000313" key="15">
    <source>
        <dbReference type="Proteomes" id="UP001281761"/>
    </source>
</evidence>
<dbReference type="PANTHER" id="PTHR24223">
    <property type="entry name" value="ATP-BINDING CASSETTE SUB-FAMILY C"/>
    <property type="match status" value="1"/>
</dbReference>
<comment type="similarity">
    <text evidence="2">Belongs to the ABC transporter superfamily. ABCC family. Conjugate transporter (TC 3.A.1.208) subfamily.</text>
</comment>
<dbReference type="InterPro" id="IPR036640">
    <property type="entry name" value="ABC1_TM_sf"/>
</dbReference>
<feature type="compositionally biased region" description="Low complexity" evidence="10">
    <location>
        <begin position="115"/>
        <end position="141"/>
    </location>
</feature>
<keyword evidence="15" id="KW-1185">Reference proteome</keyword>
<accession>A0ABQ9XSE0</accession>
<dbReference type="Gene3D" id="3.40.50.300">
    <property type="entry name" value="P-loop containing nucleotide triphosphate hydrolases"/>
    <property type="match status" value="2"/>
</dbReference>
<evidence type="ECO:0000259" key="13">
    <source>
        <dbReference type="PROSITE" id="PS50929"/>
    </source>
</evidence>
<dbReference type="SMART" id="SM00382">
    <property type="entry name" value="AAA"/>
    <property type="match status" value="2"/>
</dbReference>
<dbReference type="Proteomes" id="UP001281761">
    <property type="component" value="Unassembled WGS sequence"/>
</dbReference>
<evidence type="ECO:0000256" key="6">
    <source>
        <dbReference type="ARBA" id="ARBA00022840"/>
    </source>
</evidence>
<evidence type="ECO:0000256" key="10">
    <source>
        <dbReference type="SAM" id="MobiDB-lite"/>
    </source>
</evidence>
<evidence type="ECO:0000256" key="8">
    <source>
        <dbReference type="ARBA" id="ARBA00023136"/>
    </source>
</evidence>
<evidence type="ECO:0000256" key="1">
    <source>
        <dbReference type="ARBA" id="ARBA00004141"/>
    </source>
</evidence>
<feature type="transmembrane region" description="Helical" evidence="11">
    <location>
        <begin position="444"/>
        <end position="468"/>
    </location>
</feature>
<evidence type="ECO:0000256" key="3">
    <source>
        <dbReference type="ARBA" id="ARBA00022448"/>
    </source>
</evidence>
<reference evidence="14 15" key="1">
    <citation type="journal article" date="2022" name="bioRxiv">
        <title>Genomics of Preaxostyla Flagellates Illuminates Evolutionary Transitions and the Path Towards Mitochondrial Loss.</title>
        <authorList>
            <person name="Novak L.V.F."/>
            <person name="Treitli S.C."/>
            <person name="Pyrih J."/>
            <person name="Halakuc P."/>
            <person name="Pipaliya S.V."/>
            <person name="Vacek V."/>
            <person name="Brzon O."/>
            <person name="Soukal P."/>
            <person name="Eme L."/>
            <person name="Dacks J.B."/>
            <person name="Karnkowska A."/>
            <person name="Elias M."/>
            <person name="Hampl V."/>
        </authorList>
    </citation>
    <scope>NUCLEOTIDE SEQUENCE [LARGE SCALE GENOMIC DNA]</scope>
    <source>
        <strain evidence="14">NAU3</strain>
        <tissue evidence="14">Gut</tissue>
    </source>
</reference>
<evidence type="ECO:0000256" key="4">
    <source>
        <dbReference type="ARBA" id="ARBA00022692"/>
    </source>
</evidence>
<dbReference type="InterPro" id="IPR017871">
    <property type="entry name" value="ABC_transporter-like_CS"/>
</dbReference>
<protein>
    <submittedName>
        <fullName evidence="14">Multidrug resistance-associated protein</fullName>
    </submittedName>
</protein>
<dbReference type="CDD" id="cd18580">
    <property type="entry name" value="ABC_6TM_ABCC_D2"/>
    <property type="match status" value="1"/>
</dbReference>
<dbReference type="InterPro" id="IPR044726">
    <property type="entry name" value="ABCC_6TM_D2"/>
</dbReference>
<evidence type="ECO:0000256" key="7">
    <source>
        <dbReference type="ARBA" id="ARBA00022989"/>
    </source>
</evidence>
<evidence type="ECO:0000259" key="12">
    <source>
        <dbReference type="PROSITE" id="PS50893"/>
    </source>
</evidence>
<feature type="compositionally biased region" description="Basic and acidic residues" evidence="10">
    <location>
        <begin position="21"/>
        <end position="35"/>
    </location>
</feature>
<dbReference type="SUPFAM" id="SSF52540">
    <property type="entry name" value="P-loop containing nucleoside triphosphate hydrolases"/>
    <property type="match status" value="2"/>
</dbReference>
<proteinExistence type="inferred from homology"/>
<dbReference type="InterPro" id="IPR003439">
    <property type="entry name" value="ABC_transporter-like_ATP-bd"/>
</dbReference>
<dbReference type="Pfam" id="PF00005">
    <property type="entry name" value="ABC_tran"/>
    <property type="match status" value="2"/>
</dbReference>
<feature type="domain" description="ABC transmembrane type-1" evidence="13">
    <location>
        <begin position="410"/>
        <end position="694"/>
    </location>
</feature>
<feature type="transmembrane region" description="Helical" evidence="11">
    <location>
        <begin position="633"/>
        <end position="655"/>
    </location>
</feature>
<evidence type="ECO:0000256" key="9">
    <source>
        <dbReference type="SAM" id="Coils"/>
    </source>
</evidence>
<dbReference type="PANTHER" id="PTHR24223:SF456">
    <property type="entry name" value="MULTIDRUG RESISTANCE-ASSOCIATED PROTEIN LETHAL(2)03659"/>
    <property type="match status" value="1"/>
</dbReference>
<dbReference type="InterPro" id="IPR003593">
    <property type="entry name" value="AAA+_ATPase"/>
</dbReference>
<keyword evidence="9" id="KW-0175">Coiled coil</keyword>